<feature type="chain" id="PRO_5038078781" evidence="2">
    <location>
        <begin position="25"/>
        <end position="223"/>
    </location>
</feature>
<reference evidence="3" key="1">
    <citation type="journal article" date="2014" name="Int. J. Syst. Evol. Microbiol.">
        <title>Complete genome sequence of Corynebacterium casei LMG S-19264T (=DSM 44701T), isolated from a smear-ripened cheese.</title>
        <authorList>
            <consortium name="US DOE Joint Genome Institute (JGI-PGF)"/>
            <person name="Walter F."/>
            <person name="Albersmeier A."/>
            <person name="Kalinowski J."/>
            <person name="Ruckert C."/>
        </authorList>
    </citation>
    <scope>NUCLEOTIDE SEQUENCE</scope>
    <source>
        <strain evidence="3">KCTC 23310</strain>
    </source>
</reference>
<accession>A0A918WGA4</accession>
<sequence length="223" mass="22622">MAKTKLTPLLALVLMLGTGNAVMAQEATTEAPEAGTTTETAVTPPAEGEAAAPAEGAADPASEFSMGQPDPDGPGSIYVAATHGDWQVRCVKTEDGSDPCQMYQLLKGAEGNAVAEIALFPLPAGGEAAAGANFIAPLGTLLTEALRLGVDGATQKVYPFTWCDNGGCVARVGLTTEELAGFKKGNALKATIVPVGASTEKVDVTVSLKGFTAAYDALPVPKE</sequence>
<dbReference type="InterPro" id="IPR038696">
    <property type="entry name" value="IalB_sf"/>
</dbReference>
<protein>
    <submittedName>
        <fullName evidence="3">Invasion-associated locus B family protein</fullName>
    </submittedName>
</protein>
<dbReference type="Pfam" id="PF06776">
    <property type="entry name" value="IalB"/>
    <property type="match status" value="1"/>
</dbReference>
<dbReference type="Gene3D" id="2.60.40.1880">
    <property type="entry name" value="Invasion associated locus B (IalB) protein"/>
    <property type="match status" value="1"/>
</dbReference>
<dbReference type="AlphaFoldDB" id="A0A918WGA4"/>
<dbReference type="EMBL" id="BMYJ01000001">
    <property type="protein sequence ID" value="GHC44919.1"/>
    <property type="molecule type" value="Genomic_DNA"/>
</dbReference>
<evidence type="ECO:0000313" key="3">
    <source>
        <dbReference type="EMBL" id="GHC44919.1"/>
    </source>
</evidence>
<dbReference type="Proteomes" id="UP000638981">
    <property type="component" value="Unassembled WGS sequence"/>
</dbReference>
<dbReference type="InterPro" id="IPR010642">
    <property type="entry name" value="Invasion_prot_B"/>
</dbReference>
<keyword evidence="4" id="KW-1185">Reference proteome</keyword>
<evidence type="ECO:0000256" key="1">
    <source>
        <dbReference type="SAM" id="MobiDB-lite"/>
    </source>
</evidence>
<keyword evidence="2" id="KW-0732">Signal</keyword>
<feature type="compositionally biased region" description="Low complexity" evidence="1">
    <location>
        <begin position="26"/>
        <end position="61"/>
    </location>
</feature>
<feature type="signal peptide" evidence="2">
    <location>
        <begin position="1"/>
        <end position="24"/>
    </location>
</feature>
<feature type="region of interest" description="Disordered" evidence="1">
    <location>
        <begin position="25"/>
        <end position="74"/>
    </location>
</feature>
<organism evidence="3 4">
    <name type="scientific">Neogemmobacter tilapiae</name>
    <dbReference type="NCBI Taxonomy" id="875041"/>
    <lineage>
        <taxon>Bacteria</taxon>
        <taxon>Pseudomonadati</taxon>
        <taxon>Pseudomonadota</taxon>
        <taxon>Alphaproteobacteria</taxon>
        <taxon>Rhodobacterales</taxon>
        <taxon>Paracoccaceae</taxon>
        <taxon>Neogemmobacter</taxon>
    </lineage>
</organism>
<dbReference type="RefSeq" id="WP_229804394.1">
    <property type="nucleotide sequence ID" value="NZ_BMYJ01000001.1"/>
</dbReference>
<evidence type="ECO:0000256" key="2">
    <source>
        <dbReference type="SAM" id="SignalP"/>
    </source>
</evidence>
<name>A0A918WGA4_9RHOB</name>
<proteinExistence type="predicted"/>
<reference evidence="3" key="2">
    <citation type="submission" date="2020-09" db="EMBL/GenBank/DDBJ databases">
        <authorList>
            <person name="Sun Q."/>
            <person name="Kim S."/>
        </authorList>
    </citation>
    <scope>NUCLEOTIDE SEQUENCE</scope>
    <source>
        <strain evidence="3">KCTC 23310</strain>
    </source>
</reference>
<gene>
    <name evidence="3" type="ORF">GCM10007315_02740</name>
</gene>
<evidence type="ECO:0000313" key="4">
    <source>
        <dbReference type="Proteomes" id="UP000638981"/>
    </source>
</evidence>
<comment type="caution">
    <text evidence="3">The sequence shown here is derived from an EMBL/GenBank/DDBJ whole genome shotgun (WGS) entry which is preliminary data.</text>
</comment>